<evidence type="ECO:0000313" key="1">
    <source>
        <dbReference type="EMBL" id="KAK7015958.1"/>
    </source>
</evidence>
<reference evidence="1 3" key="1">
    <citation type="journal article" date="2024" name="J Genomics">
        <title>Draft genome sequencing and assembly of Favolaschia claudopus CIRM-BRFM 2984 isolated from oak limbs.</title>
        <authorList>
            <person name="Navarro D."/>
            <person name="Drula E."/>
            <person name="Chaduli D."/>
            <person name="Cazenave R."/>
            <person name="Ahrendt S."/>
            <person name="Wang J."/>
            <person name="Lipzen A."/>
            <person name="Daum C."/>
            <person name="Barry K."/>
            <person name="Grigoriev I.V."/>
            <person name="Favel A."/>
            <person name="Rosso M.N."/>
            <person name="Martin F."/>
        </authorList>
    </citation>
    <scope>NUCLEOTIDE SEQUENCE [LARGE SCALE GENOMIC DNA]</scope>
    <source>
        <strain evidence="1 3">CIRM-BRFM 2984</strain>
    </source>
</reference>
<comment type="caution">
    <text evidence="1">The sequence shown here is derived from an EMBL/GenBank/DDBJ whole genome shotgun (WGS) entry which is preliminary data.</text>
</comment>
<dbReference type="Gene3D" id="3.60.10.10">
    <property type="entry name" value="Endonuclease/exonuclease/phosphatase"/>
    <property type="match status" value="1"/>
</dbReference>
<sequence>YTFTQFRRDQSGSQSRIDRFHITREIFDQSFEWKIQTTGIYTDHRMISLRLTYKDAPTTGPG</sequence>
<feature type="non-terminal residue" evidence="1">
    <location>
        <position position="62"/>
    </location>
</feature>
<dbReference type="EMBL" id="JAWWNJ010000052">
    <property type="protein sequence ID" value="KAK7015958.1"/>
    <property type="molecule type" value="Genomic_DNA"/>
</dbReference>
<proteinExistence type="predicted"/>
<evidence type="ECO:0000313" key="2">
    <source>
        <dbReference type="EMBL" id="KAK7016139.1"/>
    </source>
</evidence>
<feature type="non-terminal residue" evidence="1">
    <location>
        <position position="1"/>
    </location>
</feature>
<organism evidence="1 3">
    <name type="scientific">Favolaschia claudopus</name>
    <dbReference type="NCBI Taxonomy" id="2862362"/>
    <lineage>
        <taxon>Eukaryota</taxon>
        <taxon>Fungi</taxon>
        <taxon>Dikarya</taxon>
        <taxon>Basidiomycota</taxon>
        <taxon>Agaricomycotina</taxon>
        <taxon>Agaricomycetes</taxon>
        <taxon>Agaricomycetidae</taxon>
        <taxon>Agaricales</taxon>
        <taxon>Marasmiineae</taxon>
        <taxon>Mycenaceae</taxon>
        <taxon>Favolaschia</taxon>
    </lineage>
</organism>
<name>A0AAW0ATL1_9AGAR</name>
<dbReference type="AlphaFoldDB" id="A0AAW0ATL1"/>
<evidence type="ECO:0000313" key="3">
    <source>
        <dbReference type="Proteomes" id="UP001362999"/>
    </source>
</evidence>
<protein>
    <submittedName>
        <fullName evidence="1">Uncharacterized protein</fullName>
    </submittedName>
</protein>
<gene>
    <name evidence="2" type="ORF">R3P38DRAFT_2354481</name>
    <name evidence="1" type="ORF">R3P38DRAFT_2391602</name>
</gene>
<dbReference type="Proteomes" id="UP001362999">
    <property type="component" value="Unassembled WGS sequence"/>
</dbReference>
<accession>A0AAW0ATL1</accession>
<keyword evidence="3" id="KW-1185">Reference proteome</keyword>
<dbReference type="EMBL" id="JAWWNJ010000052">
    <property type="protein sequence ID" value="KAK7016139.1"/>
    <property type="molecule type" value="Genomic_DNA"/>
</dbReference>
<dbReference type="InterPro" id="IPR036691">
    <property type="entry name" value="Endo/exonu/phosph_ase_sf"/>
</dbReference>